<name>A0A086T7X8_HAPC1</name>
<feature type="compositionally biased region" description="Pro residues" evidence="4">
    <location>
        <begin position="176"/>
        <end position="186"/>
    </location>
</feature>
<dbReference type="CDD" id="cd20446">
    <property type="entry name" value="Tudor_SpSPF30-like"/>
    <property type="match status" value="1"/>
</dbReference>
<feature type="compositionally biased region" description="Low complexity" evidence="4">
    <location>
        <begin position="55"/>
        <end position="64"/>
    </location>
</feature>
<evidence type="ECO:0000313" key="7">
    <source>
        <dbReference type="Proteomes" id="UP000029964"/>
    </source>
</evidence>
<feature type="domain" description="Tudor" evidence="5">
    <location>
        <begin position="107"/>
        <end position="169"/>
    </location>
</feature>
<feature type="coiled-coil region" evidence="3">
    <location>
        <begin position="3"/>
        <end position="53"/>
    </location>
</feature>
<feature type="region of interest" description="Disordered" evidence="4">
    <location>
        <begin position="155"/>
        <end position="288"/>
    </location>
</feature>
<keyword evidence="3" id="KW-0175">Coiled coil</keyword>
<dbReference type="PANTHER" id="PTHR46297:SF2">
    <property type="entry name" value="TUDOR DOMAIN-CONTAINING PROTEIN"/>
    <property type="match status" value="1"/>
</dbReference>
<feature type="compositionally biased region" description="Basic and acidic residues" evidence="4">
    <location>
        <begin position="199"/>
        <end position="212"/>
    </location>
</feature>
<dbReference type="EMBL" id="JPKY01000032">
    <property type="protein sequence ID" value="KFH45460.1"/>
    <property type="molecule type" value="Genomic_DNA"/>
</dbReference>
<comment type="caution">
    <text evidence="6">The sequence shown here is derived from an EMBL/GenBank/DDBJ whole genome shotgun (WGS) entry which is preliminary data.</text>
</comment>
<dbReference type="AlphaFoldDB" id="A0A086T7X8"/>
<evidence type="ECO:0000259" key="5">
    <source>
        <dbReference type="SMART" id="SM00333"/>
    </source>
</evidence>
<dbReference type="InterPro" id="IPR002999">
    <property type="entry name" value="Tudor"/>
</dbReference>
<sequence length="288" mass="31521">MSLASIEEEKAQFQEQLDIVIGQLRDDPNNAELAALQDELKNLISLLNENIAELQPKQASKPAAPKQPTPPPPPAEPEKWSRENHPAFKKAAAAPPPAADEKEEPPVHYQVNDNVMAKWLSGDKAFYPAKITSITGSSTAPIYLVKFKSYDTTETLRARDIKPISNKRKAEGPPATSSPPVAPPAPGVVSSAGATVYAEAKKDAEKGEDGLKPPKPKKIKAKKELEAGKNKWQEFNAKSKFAKTRKKDSMFRTPEGVHGRVGFTGSGQAMRKDPSRSRHVYQVNEELD</sequence>
<dbReference type="Pfam" id="PF18115">
    <property type="entry name" value="Tudor_3"/>
    <property type="match status" value="1"/>
</dbReference>
<gene>
    <name evidence="6" type="ORF">ACRE_037350</name>
</gene>
<reference evidence="7" key="1">
    <citation type="journal article" date="2014" name="Genome Announc.">
        <title>Genome sequence and annotation of Acremonium chrysogenum, producer of the beta-lactam antibiotic cephalosporin C.</title>
        <authorList>
            <person name="Terfehr D."/>
            <person name="Dahlmann T.A."/>
            <person name="Specht T."/>
            <person name="Zadra I."/>
            <person name="Kuernsteiner H."/>
            <person name="Kueck U."/>
        </authorList>
    </citation>
    <scope>NUCLEOTIDE SEQUENCE [LARGE SCALE GENOMIC DNA]</scope>
    <source>
        <strain evidence="7">ATCC 11550 / CBS 779.69 / DSM 880 / IAM 14645 / JCM 23072 / IMI 49137</strain>
    </source>
</reference>
<proteinExistence type="predicted"/>
<dbReference type="Gene3D" id="2.30.30.140">
    <property type="match status" value="1"/>
</dbReference>
<feature type="compositionally biased region" description="Basic and acidic residues" evidence="4">
    <location>
        <begin position="222"/>
        <end position="232"/>
    </location>
</feature>
<evidence type="ECO:0000256" key="3">
    <source>
        <dbReference type="SAM" id="Coils"/>
    </source>
</evidence>
<organism evidence="6 7">
    <name type="scientific">Hapsidospora chrysogenum (strain ATCC 11550 / CBS 779.69 / DSM 880 / IAM 14645 / JCM 23072 / IMI 49137)</name>
    <name type="common">Acremonium chrysogenum</name>
    <dbReference type="NCBI Taxonomy" id="857340"/>
    <lineage>
        <taxon>Eukaryota</taxon>
        <taxon>Fungi</taxon>
        <taxon>Dikarya</taxon>
        <taxon>Ascomycota</taxon>
        <taxon>Pezizomycotina</taxon>
        <taxon>Sordariomycetes</taxon>
        <taxon>Hypocreomycetidae</taxon>
        <taxon>Hypocreales</taxon>
        <taxon>Bionectriaceae</taxon>
        <taxon>Hapsidospora</taxon>
    </lineage>
</organism>
<dbReference type="HOGENOM" id="CLU_069491_1_0_1"/>
<dbReference type="Proteomes" id="UP000029964">
    <property type="component" value="Unassembled WGS sequence"/>
</dbReference>
<dbReference type="SUPFAM" id="SSF63748">
    <property type="entry name" value="Tudor/PWWP/MBT"/>
    <property type="match status" value="1"/>
</dbReference>
<feature type="compositionally biased region" description="Basic and acidic residues" evidence="4">
    <location>
        <begin position="247"/>
        <end position="258"/>
    </location>
</feature>
<evidence type="ECO:0000256" key="1">
    <source>
        <dbReference type="ARBA" id="ARBA00004123"/>
    </source>
</evidence>
<feature type="compositionally biased region" description="Pro residues" evidence="4">
    <location>
        <begin position="65"/>
        <end position="75"/>
    </location>
</feature>
<comment type="subcellular location">
    <subcellularLocation>
        <location evidence="1">Nucleus</location>
    </subcellularLocation>
</comment>
<dbReference type="GO" id="GO:0005634">
    <property type="term" value="C:nucleus"/>
    <property type="evidence" value="ECO:0007669"/>
    <property type="project" value="UniProtKB-SubCell"/>
</dbReference>
<feature type="region of interest" description="Disordered" evidence="4">
    <location>
        <begin position="54"/>
        <end position="106"/>
    </location>
</feature>
<protein>
    <submittedName>
        <fullName evidence="6">Splicing factor-like protein</fullName>
    </submittedName>
</protein>
<accession>A0A086T7X8</accession>
<keyword evidence="2" id="KW-0539">Nucleus</keyword>
<dbReference type="InterPro" id="IPR041297">
    <property type="entry name" value="Crb2_Tudor"/>
</dbReference>
<keyword evidence="7" id="KW-1185">Reference proteome</keyword>
<dbReference type="STRING" id="857340.A0A086T7X8"/>
<dbReference type="OrthoDB" id="79171at2759"/>
<dbReference type="PANTHER" id="PTHR46297">
    <property type="entry name" value="ZINC FINGER CCCH-TYPE WITH G PATCH DOMAIN-CONTAINING PROTEIN"/>
    <property type="match status" value="1"/>
</dbReference>
<evidence type="ECO:0000256" key="2">
    <source>
        <dbReference type="ARBA" id="ARBA00023242"/>
    </source>
</evidence>
<evidence type="ECO:0000256" key="4">
    <source>
        <dbReference type="SAM" id="MobiDB-lite"/>
    </source>
</evidence>
<feature type="compositionally biased region" description="Basic and acidic residues" evidence="4">
    <location>
        <begin position="76"/>
        <end position="86"/>
    </location>
</feature>
<dbReference type="SMART" id="SM00333">
    <property type="entry name" value="TUDOR"/>
    <property type="match status" value="1"/>
</dbReference>
<evidence type="ECO:0000313" key="6">
    <source>
        <dbReference type="EMBL" id="KFH45460.1"/>
    </source>
</evidence>